<dbReference type="EMBL" id="SRLO01000025">
    <property type="protein sequence ID" value="TNN84623.1"/>
    <property type="molecule type" value="Genomic_DNA"/>
</dbReference>
<dbReference type="GO" id="GO:0005634">
    <property type="term" value="C:nucleus"/>
    <property type="evidence" value="ECO:0007669"/>
    <property type="project" value="UniProtKB-SubCell"/>
</dbReference>
<evidence type="ECO:0000256" key="4">
    <source>
        <dbReference type="ARBA" id="ARBA00022833"/>
    </source>
</evidence>
<keyword evidence="4" id="KW-0862">Zinc</keyword>
<evidence type="ECO:0000259" key="6">
    <source>
        <dbReference type="SMART" id="SM00355"/>
    </source>
</evidence>
<feature type="domain" description="C2H2-type" evidence="6">
    <location>
        <begin position="55"/>
        <end position="79"/>
    </location>
</feature>
<dbReference type="OrthoDB" id="6417226at2759"/>
<proteinExistence type="predicted"/>
<sequence>MQSDKHLNNVQTLQNGGTEVQYNHNHNHPNPVPSASLGGGCGAPSPSKPKQKPTWRCEVCDYETNVARNLRIHMTSEKHMHNMMLLQQNMKQIQHSLHMGLAPAEAELYQYYLAQNMGLAGVKLENPAGSSGPDAQMMINPYQLDPATAAALGSGLVSSDLSAELRLASGQLMADDLSLVSSGGMGGMSSSDPSLSSLSPPINDPSLRLYQCAVCNCYSTDSLEVLNAHVNAERSLPEEEWRCVVGDVYQCKLCSYNTQLKANFQLHCKTDKHMQKHQLVAHIKEGGKANQWRLKCVAIGNPVHLKCNACDYYSNSVDKLRLHATNQRHEAAIRLYKGNIINFFHPCGSTIPLTSCEFKQLSFCE</sequence>
<reference evidence="7 8" key="1">
    <citation type="submission" date="2019-03" db="EMBL/GenBank/DDBJ databases">
        <title>First draft genome of Liparis tanakae, snailfish: a comprehensive survey of snailfish specific genes.</title>
        <authorList>
            <person name="Kim W."/>
            <person name="Song I."/>
            <person name="Jeong J.-H."/>
            <person name="Kim D."/>
            <person name="Kim S."/>
            <person name="Ryu S."/>
            <person name="Song J.Y."/>
            <person name="Lee S.K."/>
        </authorList>
    </citation>
    <scope>NUCLEOTIDE SEQUENCE [LARGE SCALE GENOMIC DNA]</scope>
    <source>
        <tissue evidence="7">Muscle</tissue>
    </source>
</reference>
<feature type="domain" description="C2H2-type" evidence="6">
    <location>
        <begin position="210"/>
        <end position="231"/>
    </location>
</feature>
<feature type="domain" description="C2H2-type" evidence="6">
    <location>
        <begin position="249"/>
        <end position="273"/>
    </location>
</feature>
<dbReference type="SMART" id="SM00355">
    <property type="entry name" value="ZnF_C2H2"/>
    <property type="match status" value="4"/>
</dbReference>
<dbReference type="InterPro" id="IPR036236">
    <property type="entry name" value="Znf_C2H2_sf"/>
</dbReference>
<dbReference type="SUPFAM" id="SSF57667">
    <property type="entry name" value="beta-beta-alpha zinc fingers"/>
    <property type="match status" value="1"/>
</dbReference>
<dbReference type="InterPro" id="IPR051968">
    <property type="entry name" value="ZnFinger_Homeobox_TR"/>
</dbReference>
<dbReference type="GO" id="GO:0000978">
    <property type="term" value="F:RNA polymerase II cis-regulatory region sequence-specific DNA binding"/>
    <property type="evidence" value="ECO:0007669"/>
    <property type="project" value="TreeGrafter"/>
</dbReference>
<protein>
    <submittedName>
        <fullName evidence="7">Zinc finger homeobox protein 4</fullName>
    </submittedName>
</protein>
<comment type="caution">
    <text evidence="7">The sequence shown here is derived from an EMBL/GenBank/DDBJ whole genome shotgun (WGS) entry which is preliminary data.</text>
</comment>
<dbReference type="InterPro" id="IPR013087">
    <property type="entry name" value="Znf_C2H2_type"/>
</dbReference>
<dbReference type="PANTHER" id="PTHR45891">
    <property type="entry name" value="ZINC FINGER HOMEOBOX PROTEIN"/>
    <property type="match status" value="1"/>
</dbReference>
<evidence type="ECO:0000313" key="8">
    <source>
        <dbReference type="Proteomes" id="UP000314294"/>
    </source>
</evidence>
<keyword evidence="2" id="KW-0479">Metal-binding</keyword>
<name>A0A4Z2J542_9TELE</name>
<evidence type="ECO:0000256" key="1">
    <source>
        <dbReference type="ARBA" id="ARBA00004123"/>
    </source>
</evidence>
<dbReference type="Proteomes" id="UP000314294">
    <property type="component" value="Unassembled WGS sequence"/>
</dbReference>
<accession>A0A4Z2J542</accession>
<evidence type="ECO:0000313" key="7">
    <source>
        <dbReference type="EMBL" id="TNN84623.1"/>
    </source>
</evidence>
<dbReference type="GO" id="GO:0046872">
    <property type="term" value="F:metal ion binding"/>
    <property type="evidence" value="ECO:0007669"/>
    <property type="project" value="UniProtKB-KW"/>
</dbReference>
<evidence type="ECO:0000256" key="2">
    <source>
        <dbReference type="ARBA" id="ARBA00022723"/>
    </source>
</evidence>
<feature type="region of interest" description="Disordered" evidence="5">
    <location>
        <begin position="24"/>
        <end position="53"/>
    </location>
</feature>
<evidence type="ECO:0000256" key="3">
    <source>
        <dbReference type="ARBA" id="ARBA00022737"/>
    </source>
</evidence>
<keyword evidence="7" id="KW-0371">Homeobox</keyword>
<dbReference type="AlphaFoldDB" id="A0A4Z2J542"/>
<comment type="subcellular location">
    <subcellularLocation>
        <location evidence="1">Nucleus</location>
    </subcellularLocation>
</comment>
<dbReference type="Pfam" id="PF24056">
    <property type="entry name" value="zf-C2H2_ZFHX3"/>
    <property type="match status" value="1"/>
</dbReference>
<gene>
    <name evidence="7" type="primary">ZFHX4_2</name>
    <name evidence="7" type="ORF">EYF80_005038</name>
</gene>
<feature type="domain" description="C2H2-type" evidence="6">
    <location>
        <begin position="305"/>
        <end position="329"/>
    </location>
</feature>
<organism evidence="7 8">
    <name type="scientific">Liparis tanakae</name>
    <name type="common">Tanaka's snailfish</name>
    <dbReference type="NCBI Taxonomy" id="230148"/>
    <lineage>
        <taxon>Eukaryota</taxon>
        <taxon>Metazoa</taxon>
        <taxon>Chordata</taxon>
        <taxon>Craniata</taxon>
        <taxon>Vertebrata</taxon>
        <taxon>Euteleostomi</taxon>
        <taxon>Actinopterygii</taxon>
        <taxon>Neopterygii</taxon>
        <taxon>Teleostei</taxon>
        <taxon>Neoteleostei</taxon>
        <taxon>Acanthomorphata</taxon>
        <taxon>Eupercaria</taxon>
        <taxon>Perciformes</taxon>
        <taxon>Cottioidei</taxon>
        <taxon>Cottales</taxon>
        <taxon>Liparidae</taxon>
        <taxon>Liparis</taxon>
    </lineage>
</organism>
<keyword evidence="8" id="KW-1185">Reference proteome</keyword>
<dbReference type="PANTHER" id="PTHR45891:SF2">
    <property type="entry name" value="ZINC FINGER HOMEOBOX PROTEIN 4"/>
    <property type="match status" value="1"/>
</dbReference>
<keyword evidence="3" id="KW-0677">Repeat</keyword>
<dbReference type="GO" id="GO:0000981">
    <property type="term" value="F:DNA-binding transcription factor activity, RNA polymerase II-specific"/>
    <property type="evidence" value="ECO:0007669"/>
    <property type="project" value="TreeGrafter"/>
</dbReference>
<keyword evidence="7" id="KW-0238">DNA-binding</keyword>
<evidence type="ECO:0000256" key="5">
    <source>
        <dbReference type="SAM" id="MobiDB-lite"/>
    </source>
</evidence>